<keyword evidence="5" id="KW-1185">Reference proteome</keyword>
<dbReference type="Gene3D" id="3.40.50.1820">
    <property type="entry name" value="alpha/beta hydrolase"/>
    <property type="match status" value="1"/>
</dbReference>
<dbReference type="GO" id="GO:0008236">
    <property type="term" value="F:serine-type peptidase activity"/>
    <property type="evidence" value="ECO:0007669"/>
    <property type="project" value="InterPro"/>
</dbReference>
<keyword evidence="1" id="KW-0732">Signal</keyword>
<keyword evidence="2" id="KW-0378">Hydrolase</keyword>
<proteinExistence type="predicted"/>
<dbReference type="OrthoDB" id="2425929at2759"/>
<dbReference type="SUPFAM" id="SSF53474">
    <property type="entry name" value="alpha/beta-Hydrolases"/>
    <property type="match status" value="1"/>
</dbReference>
<evidence type="ECO:0000256" key="2">
    <source>
        <dbReference type="ARBA" id="ARBA00022801"/>
    </source>
</evidence>
<dbReference type="Proteomes" id="UP000235786">
    <property type="component" value="Unassembled WGS sequence"/>
</dbReference>
<feature type="domain" description="Peptidase S9 prolyl oligopeptidase catalytic" evidence="3">
    <location>
        <begin position="8"/>
        <end position="71"/>
    </location>
</feature>
<evidence type="ECO:0000313" key="5">
    <source>
        <dbReference type="Proteomes" id="UP000235786"/>
    </source>
</evidence>
<dbReference type="InterPro" id="IPR050955">
    <property type="entry name" value="Plant_Biomass_Hydrol_Est"/>
</dbReference>
<accession>A0A2J6RP41</accession>
<name>A0A2J6RP41_HYAVF</name>
<dbReference type="PANTHER" id="PTHR43037">
    <property type="entry name" value="UNNAMED PRODUCT-RELATED"/>
    <property type="match status" value="1"/>
</dbReference>
<gene>
    <name evidence="4" type="ORF">L207DRAFT_395908</name>
</gene>
<dbReference type="GO" id="GO:0006508">
    <property type="term" value="P:proteolysis"/>
    <property type="evidence" value="ECO:0007669"/>
    <property type="project" value="InterPro"/>
</dbReference>
<dbReference type="PANTHER" id="PTHR43037:SF5">
    <property type="entry name" value="FERULOYL ESTERASE"/>
    <property type="match status" value="1"/>
</dbReference>
<feature type="non-terminal residue" evidence="4">
    <location>
        <position position="164"/>
    </location>
</feature>
<reference evidence="4 5" key="1">
    <citation type="submission" date="2016-04" db="EMBL/GenBank/DDBJ databases">
        <title>A degradative enzymes factory behind the ericoid mycorrhizal symbiosis.</title>
        <authorList>
            <consortium name="DOE Joint Genome Institute"/>
            <person name="Martino E."/>
            <person name="Morin E."/>
            <person name="Grelet G."/>
            <person name="Kuo A."/>
            <person name="Kohler A."/>
            <person name="Daghino S."/>
            <person name="Barry K."/>
            <person name="Choi C."/>
            <person name="Cichocki N."/>
            <person name="Clum A."/>
            <person name="Copeland A."/>
            <person name="Hainaut M."/>
            <person name="Haridas S."/>
            <person name="Labutti K."/>
            <person name="Lindquist E."/>
            <person name="Lipzen A."/>
            <person name="Khouja H.-R."/>
            <person name="Murat C."/>
            <person name="Ohm R."/>
            <person name="Olson A."/>
            <person name="Spatafora J."/>
            <person name="Veneault-Fourrey C."/>
            <person name="Henrissat B."/>
            <person name="Grigoriev I."/>
            <person name="Martin F."/>
            <person name="Perotto S."/>
        </authorList>
    </citation>
    <scope>NUCLEOTIDE SEQUENCE [LARGE SCALE GENOMIC DNA]</scope>
    <source>
        <strain evidence="4 5">F</strain>
    </source>
</reference>
<organism evidence="4 5">
    <name type="scientific">Hyaloscypha variabilis (strain UAMH 11265 / GT02V1 / F)</name>
    <name type="common">Meliniomyces variabilis</name>
    <dbReference type="NCBI Taxonomy" id="1149755"/>
    <lineage>
        <taxon>Eukaryota</taxon>
        <taxon>Fungi</taxon>
        <taxon>Dikarya</taxon>
        <taxon>Ascomycota</taxon>
        <taxon>Pezizomycotina</taxon>
        <taxon>Leotiomycetes</taxon>
        <taxon>Helotiales</taxon>
        <taxon>Hyaloscyphaceae</taxon>
        <taxon>Hyaloscypha</taxon>
        <taxon>Hyaloscypha variabilis</taxon>
    </lineage>
</organism>
<protein>
    <submittedName>
        <fullName evidence="4">Carbohydrate esterase family 1 protein</fullName>
    </submittedName>
</protein>
<evidence type="ECO:0000259" key="3">
    <source>
        <dbReference type="Pfam" id="PF00326"/>
    </source>
</evidence>
<dbReference type="Pfam" id="PF00326">
    <property type="entry name" value="Peptidase_S9"/>
    <property type="match status" value="1"/>
</dbReference>
<sequence length="164" mass="17775">YGGGEDSHGLANMIQYMITTYKADPKKGFVTGSSSGGMMTNVISAVYPDAIAAGPAYSGVAKTRESWVAQVKTFYPGYNGTYPRMQVWHGTADALVVYPNLGEEIKKWSGLDDVTWTKNLTITPQGGYMLMVYGDGTKFTAYSAVGVGHTVPVHQDLDLKWFAL</sequence>
<evidence type="ECO:0000313" key="4">
    <source>
        <dbReference type="EMBL" id="PMD40278.1"/>
    </source>
</evidence>
<dbReference type="STRING" id="1149755.A0A2J6RP41"/>
<feature type="non-terminal residue" evidence="4">
    <location>
        <position position="1"/>
    </location>
</feature>
<dbReference type="InterPro" id="IPR001375">
    <property type="entry name" value="Peptidase_S9_cat"/>
</dbReference>
<evidence type="ECO:0000256" key="1">
    <source>
        <dbReference type="ARBA" id="ARBA00022729"/>
    </source>
</evidence>
<dbReference type="InterPro" id="IPR029058">
    <property type="entry name" value="AB_hydrolase_fold"/>
</dbReference>
<dbReference type="AlphaFoldDB" id="A0A2J6RP41"/>
<dbReference type="EMBL" id="KZ613945">
    <property type="protein sequence ID" value="PMD40278.1"/>
    <property type="molecule type" value="Genomic_DNA"/>
</dbReference>